<feature type="transmembrane region" description="Helical" evidence="6">
    <location>
        <begin position="142"/>
        <end position="165"/>
    </location>
</feature>
<feature type="transmembrane region" description="Helical" evidence="6">
    <location>
        <begin position="45"/>
        <end position="64"/>
    </location>
</feature>
<evidence type="ECO:0000256" key="3">
    <source>
        <dbReference type="ARBA" id="ARBA00022692"/>
    </source>
</evidence>
<dbReference type="InterPro" id="IPR010291">
    <property type="entry name" value="Ion_channel_UNC-93"/>
</dbReference>
<dbReference type="EMBL" id="CAJOAX010000366">
    <property type="protein sequence ID" value="CAF3576029.1"/>
    <property type="molecule type" value="Genomic_DNA"/>
</dbReference>
<dbReference type="GO" id="GO:0016020">
    <property type="term" value="C:membrane"/>
    <property type="evidence" value="ECO:0007669"/>
    <property type="project" value="UniProtKB-SubCell"/>
</dbReference>
<keyword evidence="5 6" id="KW-0472">Membrane</keyword>
<dbReference type="InterPro" id="IPR036259">
    <property type="entry name" value="MFS_trans_sf"/>
</dbReference>
<dbReference type="InterPro" id="IPR051951">
    <property type="entry name" value="UNC-93_regulatory"/>
</dbReference>
<protein>
    <recommendedName>
        <fullName evidence="10">UNC93-like protein</fullName>
    </recommendedName>
</protein>
<dbReference type="Pfam" id="PF05978">
    <property type="entry name" value="UNC-93"/>
    <property type="match status" value="1"/>
</dbReference>
<evidence type="ECO:0000256" key="1">
    <source>
        <dbReference type="ARBA" id="ARBA00004141"/>
    </source>
</evidence>
<evidence type="ECO:0000256" key="2">
    <source>
        <dbReference type="ARBA" id="ARBA00009172"/>
    </source>
</evidence>
<dbReference type="Proteomes" id="UP000663823">
    <property type="component" value="Unassembled WGS sequence"/>
</dbReference>
<evidence type="ECO:0008006" key="10">
    <source>
        <dbReference type="Google" id="ProtNLM"/>
    </source>
</evidence>
<proteinExistence type="inferred from homology"/>
<dbReference type="EMBL" id="CAJNOO010003149">
    <property type="protein sequence ID" value="CAF1320953.1"/>
    <property type="molecule type" value="Genomic_DNA"/>
</dbReference>
<name>A0A815EWD8_9BILA</name>
<evidence type="ECO:0000256" key="6">
    <source>
        <dbReference type="SAM" id="Phobius"/>
    </source>
</evidence>
<feature type="transmembrane region" description="Helical" evidence="6">
    <location>
        <begin position="396"/>
        <end position="416"/>
    </location>
</feature>
<feature type="transmembrane region" description="Helical" evidence="6">
    <location>
        <begin position="213"/>
        <end position="234"/>
    </location>
</feature>
<dbReference type="PANTHER" id="PTHR19444:SF13">
    <property type="entry name" value="PROTEIN UNC-93 HOMOLOG A"/>
    <property type="match status" value="1"/>
</dbReference>
<comment type="similarity">
    <text evidence="2">Belongs to the unc-93 family.</text>
</comment>
<feature type="transmembrane region" description="Helical" evidence="6">
    <location>
        <begin position="301"/>
        <end position="324"/>
    </location>
</feature>
<organism evidence="7 9">
    <name type="scientific">Rotaria sordida</name>
    <dbReference type="NCBI Taxonomy" id="392033"/>
    <lineage>
        <taxon>Eukaryota</taxon>
        <taxon>Metazoa</taxon>
        <taxon>Spiralia</taxon>
        <taxon>Gnathifera</taxon>
        <taxon>Rotifera</taxon>
        <taxon>Eurotatoria</taxon>
        <taxon>Bdelloidea</taxon>
        <taxon>Philodinida</taxon>
        <taxon>Philodinidae</taxon>
        <taxon>Rotaria</taxon>
    </lineage>
</organism>
<keyword evidence="4 6" id="KW-1133">Transmembrane helix</keyword>
<evidence type="ECO:0000313" key="7">
    <source>
        <dbReference type="EMBL" id="CAF1320953.1"/>
    </source>
</evidence>
<reference evidence="7" key="1">
    <citation type="submission" date="2021-02" db="EMBL/GenBank/DDBJ databases">
        <authorList>
            <person name="Nowell W R."/>
        </authorList>
    </citation>
    <scope>NUCLEOTIDE SEQUENCE</scope>
</reference>
<dbReference type="OrthoDB" id="78663at2759"/>
<feature type="transmembrane region" description="Helical" evidence="6">
    <location>
        <begin position="76"/>
        <end position="94"/>
    </location>
</feature>
<feature type="transmembrane region" description="Helical" evidence="6">
    <location>
        <begin position="331"/>
        <end position="351"/>
    </location>
</feature>
<keyword evidence="3 6" id="KW-0812">Transmembrane</keyword>
<evidence type="ECO:0000256" key="5">
    <source>
        <dbReference type="ARBA" id="ARBA00023136"/>
    </source>
</evidence>
<sequence>MHSVTAQQWTVSPPWIKSVDMYNESALNFNAVTNLQSSIHLDKKVGYYSLAIISGCTAFSCLFFTNPLIFLCGYKWTIVLAQVGFLFYIAANIYPKVWLMYRASVVCGLFKAGFWTALSAYVSDLSIGKATGPVADAAINKYFGIFFSTFQSGQIWGNLVSYIVLRYSNNNNYNNTLSMMIDNSSQLQRGAHFLENEQKETNRSTVIASSTAYILYGIFIGIIIISIILVILMLDQKRKWKKATIKDLIIDSRLFVVETFKQMKSIKQLLLLPLAFWIGTYLGFVYAIFTSSFIDCTHGLSYVGLIMITYGITTSIFSVIVGWLEKYKIRIPFYILAAILCYASYIVMLVWKPIPSQTYVLFILVGMQGIAGAIWDPIEAALYGILFVNKEEAAYSNLWLGQNIGYFVVYLCGSSLRVQTTIILQLVYLTIALLGYFAVEIQQYRKRLMIASIDNHFEVSTVF</sequence>
<dbReference type="SUPFAM" id="SSF103473">
    <property type="entry name" value="MFS general substrate transporter"/>
    <property type="match status" value="1"/>
</dbReference>
<evidence type="ECO:0000256" key="4">
    <source>
        <dbReference type="ARBA" id="ARBA00022989"/>
    </source>
</evidence>
<evidence type="ECO:0000313" key="9">
    <source>
        <dbReference type="Proteomes" id="UP000663882"/>
    </source>
</evidence>
<feature type="transmembrane region" description="Helical" evidence="6">
    <location>
        <begin position="100"/>
        <end position="122"/>
    </location>
</feature>
<evidence type="ECO:0000313" key="8">
    <source>
        <dbReference type="EMBL" id="CAF3576029.1"/>
    </source>
</evidence>
<dbReference type="AlphaFoldDB" id="A0A815EWD8"/>
<gene>
    <name evidence="8" type="ORF">OTI717_LOCUS5560</name>
    <name evidence="7" type="ORF">RFH988_LOCUS30755</name>
</gene>
<dbReference type="Gene3D" id="1.20.1250.20">
    <property type="entry name" value="MFS general substrate transporter like domains"/>
    <property type="match status" value="2"/>
</dbReference>
<dbReference type="Proteomes" id="UP000663882">
    <property type="component" value="Unassembled WGS sequence"/>
</dbReference>
<accession>A0A815EWD8</accession>
<dbReference type="PANTHER" id="PTHR19444">
    <property type="entry name" value="UNC-93 RELATED"/>
    <property type="match status" value="1"/>
</dbReference>
<comment type="caution">
    <text evidence="7">The sequence shown here is derived from an EMBL/GenBank/DDBJ whole genome shotgun (WGS) entry which is preliminary data.</text>
</comment>
<feature type="transmembrane region" description="Helical" evidence="6">
    <location>
        <begin position="269"/>
        <end position="289"/>
    </location>
</feature>
<comment type="subcellular location">
    <subcellularLocation>
        <location evidence="1">Membrane</location>
        <topology evidence="1">Multi-pass membrane protein</topology>
    </subcellularLocation>
</comment>
<feature type="transmembrane region" description="Helical" evidence="6">
    <location>
        <begin position="422"/>
        <end position="439"/>
    </location>
</feature>